<dbReference type="Gene3D" id="2.40.30.170">
    <property type="match status" value="1"/>
</dbReference>
<gene>
    <name evidence="6" type="ORF">FHS48_001571</name>
</gene>
<keyword evidence="3" id="KW-1133">Transmembrane helix</keyword>
<dbReference type="GO" id="GO:0030313">
    <property type="term" value="C:cell envelope"/>
    <property type="evidence" value="ECO:0007669"/>
    <property type="project" value="UniProtKB-SubCell"/>
</dbReference>
<dbReference type="InterPro" id="IPR006143">
    <property type="entry name" value="RND_pump_MFP"/>
</dbReference>
<feature type="domain" description="CusB-like beta-barrel" evidence="4">
    <location>
        <begin position="201"/>
        <end position="272"/>
    </location>
</feature>
<dbReference type="InterPro" id="IPR030190">
    <property type="entry name" value="MacA_alpha-hairpin_sf"/>
</dbReference>
<dbReference type="PANTHER" id="PTHR30469">
    <property type="entry name" value="MULTIDRUG RESISTANCE PROTEIN MDTA"/>
    <property type="match status" value="1"/>
</dbReference>
<comment type="similarity">
    <text evidence="1">Belongs to the membrane fusion protein (MFP) (TC 8.A.1) family.</text>
</comment>
<keyword evidence="7" id="KW-1185">Reference proteome</keyword>
<proteinExistence type="inferred from homology"/>
<evidence type="ECO:0000256" key="3">
    <source>
        <dbReference type="SAM" id="Phobius"/>
    </source>
</evidence>
<dbReference type="AlphaFoldDB" id="A0A7W9ZER5"/>
<dbReference type="Pfam" id="PF25967">
    <property type="entry name" value="RND-MFP_C"/>
    <property type="match status" value="1"/>
</dbReference>
<dbReference type="PANTHER" id="PTHR30469:SF11">
    <property type="entry name" value="BLL4320 PROTEIN"/>
    <property type="match status" value="1"/>
</dbReference>
<dbReference type="InterPro" id="IPR058792">
    <property type="entry name" value="Beta-barrel_RND_2"/>
</dbReference>
<evidence type="ECO:0000259" key="5">
    <source>
        <dbReference type="Pfam" id="PF25967"/>
    </source>
</evidence>
<comment type="caution">
    <text evidence="6">The sequence shown here is derived from an EMBL/GenBank/DDBJ whole genome shotgun (WGS) entry which is preliminary data.</text>
</comment>
<feature type="transmembrane region" description="Helical" evidence="3">
    <location>
        <begin position="6"/>
        <end position="24"/>
    </location>
</feature>
<dbReference type="FunFam" id="2.40.30.170:FF:000010">
    <property type="entry name" value="Efflux RND transporter periplasmic adaptor subunit"/>
    <property type="match status" value="1"/>
</dbReference>
<evidence type="ECO:0000313" key="6">
    <source>
        <dbReference type="EMBL" id="MBB6210161.1"/>
    </source>
</evidence>
<dbReference type="EMBL" id="JACIIX010000004">
    <property type="protein sequence ID" value="MBB6210161.1"/>
    <property type="molecule type" value="Genomic_DNA"/>
</dbReference>
<dbReference type="Pfam" id="PF25954">
    <property type="entry name" value="Beta-barrel_RND_2"/>
    <property type="match status" value="1"/>
</dbReference>
<evidence type="ECO:0000259" key="4">
    <source>
        <dbReference type="Pfam" id="PF25954"/>
    </source>
</evidence>
<keyword evidence="2" id="KW-0175">Coiled coil</keyword>
<name>A0A7W9ZER5_NOVIT</name>
<dbReference type="GO" id="GO:0015562">
    <property type="term" value="F:efflux transmembrane transporter activity"/>
    <property type="evidence" value="ECO:0007669"/>
    <property type="project" value="TreeGrafter"/>
</dbReference>
<dbReference type="Gene3D" id="6.10.140.1990">
    <property type="match status" value="1"/>
</dbReference>
<dbReference type="GO" id="GO:1990281">
    <property type="term" value="C:efflux pump complex"/>
    <property type="evidence" value="ECO:0007669"/>
    <property type="project" value="TreeGrafter"/>
</dbReference>
<evidence type="ECO:0000256" key="2">
    <source>
        <dbReference type="ARBA" id="ARBA00023054"/>
    </source>
</evidence>
<feature type="domain" description="Multidrug resistance protein MdtA-like C-terminal permuted SH3" evidence="5">
    <location>
        <begin position="279"/>
        <end position="341"/>
    </location>
</feature>
<dbReference type="RefSeq" id="WP_184262989.1">
    <property type="nucleotide sequence ID" value="NZ_JACIIX010000004.1"/>
</dbReference>
<reference evidence="6 7" key="1">
    <citation type="submission" date="2020-08" db="EMBL/GenBank/DDBJ databases">
        <title>Genomic Encyclopedia of Type Strains, Phase IV (KMG-IV): sequencing the most valuable type-strain genomes for metagenomic binning, comparative biology and taxonomic classification.</title>
        <authorList>
            <person name="Goeker M."/>
        </authorList>
    </citation>
    <scope>NUCLEOTIDE SEQUENCE [LARGE SCALE GENOMIC DNA]</scope>
    <source>
        <strain evidence="6 7">DSM 11590</strain>
    </source>
</reference>
<evidence type="ECO:0000313" key="7">
    <source>
        <dbReference type="Proteomes" id="UP000544872"/>
    </source>
</evidence>
<dbReference type="GO" id="GO:1990961">
    <property type="term" value="P:xenobiotic detoxification by transmembrane export across the plasma membrane"/>
    <property type="evidence" value="ECO:0007669"/>
    <property type="project" value="InterPro"/>
</dbReference>
<dbReference type="Gene3D" id="2.40.420.20">
    <property type="match status" value="1"/>
</dbReference>
<dbReference type="GO" id="GO:0019898">
    <property type="term" value="C:extrinsic component of membrane"/>
    <property type="evidence" value="ECO:0007669"/>
    <property type="project" value="InterPro"/>
</dbReference>
<keyword evidence="3" id="KW-0472">Membrane</keyword>
<accession>A0A7W9ZER5</accession>
<sequence>MRKSYIVIGVTVVVLGGVIGFAKFRETMIADFLANMPEPTISVSASPVGSETWTRTIPAIGTLEAVNGVMIASSQPGLIKTIQARSGATVKAGDRIVELDHDVELADLKSAEAKVKLGSLTVNRLRSLRISDATSQATLDEAEANLNMAIAQADSIRATIAKKVINAPFDGVLGIVKIDKGQYLQAGEAVVNIQDLSELLLTATLEQSALPSLQVGQTVKAHLTPYPDEEFSGTLSAIEPLVDTNGLVKIQARFPNPDGKLRPGMFAKLDIEMATRDAVMTVPQTAVAYSLYGDSVYVIGKDDKGDMRVERRSVTLGHRQNGVVEVRSGLKAGDQVVTTGALKLNNKSKVTVVEGATLNVTPKIGVQ</sequence>
<dbReference type="SUPFAM" id="SSF111369">
    <property type="entry name" value="HlyD-like secretion proteins"/>
    <property type="match status" value="1"/>
</dbReference>
<organism evidence="6 7">
    <name type="scientific">Novispirillum itersonii</name>
    <name type="common">Aquaspirillum itersonii</name>
    <dbReference type="NCBI Taxonomy" id="189"/>
    <lineage>
        <taxon>Bacteria</taxon>
        <taxon>Pseudomonadati</taxon>
        <taxon>Pseudomonadota</taxon>
        <taxon>Alphaproteobacteria</taxon>
        <taxon>Rhodospirillales</taxon>
        <taxon>Novispirillaceae</taxon>
        <taxon>Novispirillum</taxon>
    </lineage>
</organism>
<dbReference type="Proteomes" id="UP000544872">
    <property type="component" value="Unassembled WGS sequence"/>
</dbReference>
<dbReference type="NCBIfam" id="TIGR01730">
    <property type="entry name" value="RND_mfp"/>
    <property type="match status" value="1"/>
</dbReference>
<keyword evidence="3" id="KW-0812">Transmembrane</keyword>
<dbReference type="GO" id="GO:1990195">
    <property type="term" value="C:macrolide transmembrane transporter complex"/>
    <property type="evidence" value="ECO:0007669"/>
    <property type="project" value="InterPro"/>
</dbReference>
<dbReference type="InterPro" id="IPR058627">
    <property type="entry name" value="MdtA-like_C"/>
</dbReference>
<protein>
    <submittedName>
        <fullName evidence="6">Membrane fusion protein (Multidrug efflux system)</fullName>
    </submittedName>
</protein>
<evidence type="ECO:0000256" key="1">
    <source>
        <dbReference type="ARBA" id="ARBA00009477"/>
    </source>
</evidence>